<name>A0A1C3EIR6_9PLAN</name>
<comment type="caution">
    <text evidence="1">The sequence shown here is derived from an EMBL/GenBank/DDBJ whole genome shotgun (WGS) entry which is preliminary data.</text>
</comment>
<keyword evidence="2" id="KW-1185">Reference proteome</keyword>
<evidence type="ECO:0000313" key="2">
    <source>
        <dbReference type="Proteomes" id="UP000094828"/>
    </source>
</evidence>
<proteinExistence type="predicted"/>
<accession>A0A1C3EIR6</accession>
<evidence type="ECO:0000313" key="1">
    <source>
        <dbReference type="EMBL" id="ODA33125.1"/>
    </source>
</evidence>
<dbReference type="EMBL" id="LYDR01000058">
    <property type="protein sequence ID" value="ODA33125.1"/>
    <property type="molecule type" value="Genomic_DNA"/>
</dbReference>
<dbReference type="Proteomes" id="UP000094828">
    <property type="component" value="Unassembled WGS sequence"/>
</dbReference>
<gene>
    <name evidence="1" type="ORF">A6X21_05005</name>
</gene>
<reference evidence="1 2" key="1">
    <citation type="submission" date="2016-05" db="EMBL/GenBank/DDBJ databases">
        <title>Genomic and physiological characterization of Planctopirus sp. isolated from fresh water lake.</title>
        <authorList>
            <person name="Subhash Y."/>
            <person name="Ramana C."/>
        </authorList>
    </citation>
    <scope>NUCLEOTIDE SEQUENCE [LARGE SCALE GENOMIC DNA]</scope>
    <source>
        <strain evidence="1 2">JC280</strain>
    </source>
</reference>
<protein>
    <submittedName>
        <fullName evidence="1">Uncharacterized protein</fullName>
    </submittedName>
</protein>
<sequence length="468" mass="53763">MDEEEGGSAQNQQSVTLGISCLGEVRLPEEVFRRIRNDLPRPLARMKNDLLDRQNLAIREHGFVTLQTRAFNRIWVALYQAGYAVEIVHGCEQPEAHMAVSDTRPQNTIPADDLTRDSLIFSRYGQMVCHNDQHRWKVIIDLIAAFPEVRFILPVVSRKVADEVYCRLTRFFPDQVEFVCGIRPRASRRILVTTFWTGTLIDPSRCAVLVPYFPPSFPEWLKIMLIQPAGDRFYVFRTRMEHLARADEEQLEARVGLPLFEHSFLAPPVWESIIEPVSGPVVGSNRVRGPLSRYPATFDRRMHYWRHSSRNLQILNKFADELRTAVSVNRGQNPVPVKIIVENQEHRSILLQLLNASRESLQLPQDIETFDDYVLTLISANSTTPLNSVLIWGVGGPASRWLDQWLLASRKTGRTVRIVDFCDEFDIEAARMARDRMAAYQKQGLTQLRNHRSPVDRSLNQRDLIVSA</sequence>
<dbReference type="AlphaFoldDB" id="A0A1C3EIR6"/>
<organism evidence="1 2">
    <name type="scientific">Planctopirus hydrillae</name>
    <dbReference type="NCBI Taxonomy" id="1841610"/>
    <lineage>
        <taxon>Bacteria</taxon>
        <taxon>Pseudomonadati</taxon>
        <taxon>Planctomycetota</taxon>
        <taxon>Planctomycetia</taxon>
        <taxon>Planctomycetales</taxon>
        <taxon>Planctomycetaceae</taxon>
        <taxon>Planctopirus</taxon>
    </lineage>
</organism>